<dbReference type="Gene3D" id="3.40.50.720">
    <property type="entry name" value="NAD(P)-binding Rossmann-like Domain"/>
    <property type="match status" value="1"/>
</dbReference>
<dbReference type="PANTHER" id="PTHR14239">
    <property type="entry name" value="DUDULIN-RELATED"/>
    <property type="match status" value="1"/>
</dbReference>
<name>A0ABN6MNW8_9BACT</name>
<evidence type="ECO:0000313" key="3">
    <source>
        <dbReference type="EMBL" id="BDG02742.1"/>
    </source>
</evidence>
<gene>
    <name evidence="3" type="ORF">AMOR_17380</name>
</gene>
<keyword evidence="4" id="KW-1185">Reference proteome</keyword>
<proteinExistence type="predicted"/>
<organism evidence="3 4">
    <name type="scientific">Anaeromyxobacter oryzae</name>
    <dbReference type="NCBI Taxonomy" id="2918170"/>
    <lineage>
        <taxon>Bacteria</taxon>
        <taxon>Pseudomonadati</taxon>
        <taxon>Myxococcota</taxon>
        <taxon>Myxococcia</taxon>
        <taxon>Myxococcales</taxon>
        <taxon>Cystobacterineae</taxon>
        <taxon>Anaeromyxobacteraceae</taxon>
        <taxon>Anaeromyxobacter</taxon>
    </lineage>
</organism>
<dbReference type="PANTHER" id="PTHR14239:SF10">
    <property type="entry name" value="REDUCTASE"/>
    <property type="match status" value="1"/>
</dbReference>
<reference evidence="4" key="1">
    <citation type="journal article" date="2022" name="Int. J. Syst. Evol. Microbiol.">
        <title>Anaeromyxobacter oryzae sp. nov., Anaeromyxobacter diazotrophicus sp. nov. and Anaeromyxobacter paludicola sp. nov., isolated from paddy soils.</title>
        <authorList>
            <person name="Itoh H."/>
            <person name="Xu Z."/>
            <person name="Mise K."/>
            <person name="Masuda Y."/>
            <person name="Ushijima N."/>
            <person name="Hayakawa C."/>
            <person name="Shiratori Y."/>
            <person name="Senoo K."/>
        </authorList>
    </citation>
    <scope>NUCLEOTIDE SEQUENCE [LARGE SCALE GENOMIC DNA]</scope>
    <source>
        <strain evidence="4">Red232</strain>
    </source>
</reference>
<protein>
    <submittedName>
        <fullName evidence="3">NADP oxidoreductase</fullName>
    </submittedName>
</protein>
<dbReference type="InterPro" id="IPR051267">
    <property type="entry name" value="STEAP_metalloreductase"/>
</dbReference>
<dbReference type="InterPro" id="IPR028939">
    <property type="entry name" value="P5C_Rdtase_cat_N"/>
</dbReference>
<keyword evidence="1" id="KW-0560">Oxidoreductase</keyword>
<evidence type="ECO:0000259" key="2">
    <source>
        <dbReference type="Pfam" id="PF03807"/>
    </source>
</evidence>
<evidence type="ECO:0000313" key="4">
    <source>
        <dbReference type="Proteomes" id="UP001162891"/>
    </source>
</evidence>
<dbReference type="SUPFAM" id="SSF51735">
    <property type="entry name" value="NAD(P)-binding Rossmann-fold domains"/>
    <property type="match status" value="1"/>
</dbReference>
<feature type="domain" description="Pyrroline-5-carboxylate reductase catalytic N-terminal" evidence="2">
    <location>
        <begin position="2"/>
        <end position="92"/>
    </location>
</feature>
<evidence type="ECO:0000256" key="1">
    <source>
        <dbReference type="ARBA" id="ARBA00023002"/>
    </source>
</evidence>
<sequence length="209" mass="21790">MKIGIIGAGHIGGTAARLFVEAGHEVSVSNSRGPDSLRDLAAALGSKAHAATVDDAAAFGEVILLATPWRKPEALPSPARVAGKVVIDAMNPYTATGGLQDLGTSTSSEETAKRLPGARLVKAFNTIYFEHLATRGRRDLPVEERHAIFVAGDDAAAKRVVETLIEQIGFAPVDTGSLREGGQRQQPGTAIYNRPMTGAEARAALARGG</sequence>
<dbReference type="EMBL" id="AP025591">
    <property type="protein sequence ID" value="BDG02742.1"/>
    <property type="molecule type" value="Genomic_DNA"/>
</dbReference>
<dbReference type="InterPro" id="IPR036291">
    <property type="entry name" value="NAD(P)-bd_dom_sf"/>
</dbReference>
<dbReference type="Pfam" id="PF03807">
    <property type="entry name" value="F420_oxidored"/>
    <property type="match status" value="1"/>
</dbReference>
<accession>A0ABN6MNW8</accession>
<dbReference type="RefSeq" id="WP_248360430.1">
    <property type="nucleotide sequence ID" value="NZ_AP025591.1"/>
</dbReference>
<dbReference type="Proteomes" id="UP001162891">
    <property type="component" value="Chromosome"/>
</dbReference>